<dbReference type="InterPro" id="IPR039557">
    <property type="entry name" value="AHAS_ACT"/>
</dbReference>
<dbReference type="NCBIfam" id="NF008864">
    <property type="entry name" value="PRK11895.1"/>
    <property type="match status" value="1"/>
</dbReference>
<dbReference type="AlphaFoldDB" id="U1PG55"/>
<dbReference type="InterPro" id="IPR002912">
    <property type="entry name" value="ACT_dom"/>
</dbReference>
<accession>U1PG55</accession>
<protein>
    <submittedName>
        <fullName evidence="8">Acetolactate synthase, small subunit</fullName>
    </submittedName>
</protein>
<dbReference type="UniPathway" id="UPA00049">
    <property type="reaction ID" value="UER00059"/>
</dbReference>
<dbReference type="GO" id="GO:1990610">
    <property type="term" value="F:acetolactate synthase regulator activity"/>
    <property type="evidence" value="ECO:0007669"/>
    <property type="project" value="InterPro"/>
</dbReference>
<evidence type="ECO:0000313" key="9">
    <source>
        <dbReference type="Proteomes" id="UP000030649"/>
    </source>
</evidence>
<dbReference type="FunFam" id="3.30.70.260:FF:000001">
    <property type="entry name" value="Acetolactate synthase, small subunit"/>
    <property type="match status" value="1"/>
</dbReference>
<organism evidence="8 9">
    <name type="scientific">Haloquadratum walsbyi J07HQW1</name>
    <dbReference type="NCBI Taxonomy" id="1238424"/>
    <lineage>
        <taxon>Archaea</taxon>
        <taxon>Methanobacteriati</taxon>
        <taxon>Methanobacteriota</taxon>
        <taxon>Stenosarchaea group</taxon>
        <taxon>Halobacteria</taxon>
        <taxon>Halobacteriales</taxon>
        <taxon>Haloferacaceae</taxon>
        <taxon>Haloquadratum</taxon>
    </lineage>
</organism>
<feature type="region of interest" description="Disordered" evidence="6">
    <location>
        <begin position="1"/>
        <end position="87"/>
    </location>
</feature>
<dbReference type="CDD" id="cd04878">
    <property type="entry name" value="ACT_AHAS"/>
    <property type="match status" value="1"/>
</dbReference>
<dbReference type="Pfam" id="PF10369">
    <property type="entry name" value="ALS_ss_C"/>
    <property type="match status" value="1"/>
</dbReference>
<keyword evidence="5" id="KW-0100">Branched-chain amino acid biosynthesis</keyword>
<dbReference type="HOGENOM" id="CLU_055003_1_0_2"/>
<evidence type="ECO:0000256" key="2">
    <source>
        <dbReference type="ARBA" id="ARBA00005025"/>
    </source>
</evidence>
<comment type="similarity">
    <text evidence="3">Belongs to the acetolactate synthase small subunit family.</text>
</comment>
<evidence type="ECO:0000256" key="4">
    <source>
        <dbReference type="ARBA" id="ARBA00022605"/>
    </source>
</evidence>
<dbReference type="InterPro" id="IPR054480">
    <property type="entry name" value="AHAS_small-like_ACT"/>
</dbReference>
<feature type="domain" description="ACT" evidence="7">
    <location>
        <begin position="92"/>
        <end position="169"/>
    </location>
</feature>
<proteinExistence type="inferred from homology"/>
<evidence type="ECO:0000256" key="6">
    <source>
        <dbReference type="SAM" id="MobiDB-lite"/>
    </source>
</evidence>
<evidence type="ECO:0000256" key="1">
    <source>
        <dbReference type="ARBA" id="ARBA00004974"/>
    </source>
</evidence>
<dbReference type="UniPathway" id="UPA00047">
    <property type="reaction ID" value="UER00055"/>
</dbReference>
<feature type="region of interest" description="Disordered" evidence="6">
    <location>
        <begin position="243"/>
        <end position="265"/>
    </location>
</feature>
<dbReference type="PROSITE" id="PS51671">
    <property type="entry name" value="ACT"/>
    <property type="match status" value="1"/>
</dbReference>
<dbReference type="InterPro" id="IPR027271">
    <property type="entry name" value="Acetolactate_synth/TF_NikR_C"/>
</dbReference>
<evidence type="ECO:0000256" key="5">
    <source>
        <dbReference type="ARBA" id="ARBA00023304"/>
    </source>
</evidence>
<dbReference type="PANTHER" id="PTHR30239">
    <property type="entry name" value="ACETOLACTATE SYNTHASE SMALL SUBUNIT"/>
    <property type="match status" value="1"/>
</dbReference>
<sequence length="265" mass="28621">MSSESESEPDTNTDTDTNADTETDTETESVDTPATQAVERGNPAPDTDGELPEHGLKGTEPDDRPHPSGRRNEQGIRVDPAVASEHDPRRAVLSALVEDDPGVLSRVAGLISRRQFNIESLTVGQTTIEGHSRITMVVEETEPNIDQIEKQLDKLKPVIAVGELADDAVQTELVLLKVRGNEPDKVNAITEMYDGETMDADPQTITIQLTGDEQKIDSAIDAFEQFGIIEIARTGYTALARGDTATVPGEKPGTANEPTKPVNTR</sequence>
<dbReference type="PANTHER" id="PTHR30239:SF0">
    <property type="entry name" value="ACETOLACTATE SYNTHASE SMALL SUBUNIT 1, CHLOROPLASTIC"/>
    <property type="match status" value="1"/>
</dbReference>
<evidence type="ECO:0000259" key="7">
    <source>
        <dbReference type="PROSITE" id="PS51671"/>
    </source>
</evidence>
<dbReference type="InterPro" id="IPR045865">
    <property type="entry name" value="ACT-like_dom_sf"/>
</dbReference>
<dbReference type="STRING" id="1238424.J07HQW1_02657"/>
<comment type="pathway">
    <text evidence="1">Amino-acid biosynthesis; L-isoleucine biosynthesis; L-isoleucine from 2-oxobutanoate: step 1/4.</text>
</comment>
<comment type="pathway">
    <text evidence="2">Amino-acid biosynthesis; L-valine biosynthesis; L-valine from pyruvate: step 1/4.</text>
</comment>
<dbReference type="NCBIfam" id="TIGR00119">
    <property type="entry name" value="acolac_sm"/>
    <property type="match status" value="1"/>
</dbReference>
<dbReference type="InterPro" id="IPR019455">
    <property type="entry name" value="Acetolactate_synth_ssu_C"/>
</dbReference>
<dbReference type="GO" id="GO:0009097">
    <property type="term" value="P:isoleucine biosynthetic process"/>
    <property type="evidence" value="ECO:0007669"/>
    <property type="project" value="UniProtKB-UniPathway"/>
</dbReference>
<dbReference type="GO" id="GO:0003984">
    <property type="term" value="F:acetolactate synthase activity"/>
    <property type="evidence" value="ECO:0007669"/>
    <property type="project" value="TreeGrafter"/>
</dbReference>
<dbReference type="Gene3D" id="3.30.70.260">
    <property type="match status" value="1"/>
</dbReference>
<dbReference type="Proteomes" id="UP000030649">
    <property type="component" value="Unassembled WGS sequence"/>
</dbReference>
<feature type="compositionally biased region" description="Basic and acidic residues" evidence="6">
    <location>
        <begin position="51"/>
        <end position="76"/>
    </location>
</feature>
<dbReference type="GO" id="GO:0009099">
    <property type="term" value="P:L-valine biosynthetic process"/>
    <property type="evidence" value="ECO:0007669"/>
    <property type="project" value="UniProtKB-UniPathway"/>
</dbReference>
<reference evidence="8 9" key="1">
    <citation type="journal article" date="2013" name="PLoS ONE">
        <title>Assembly-driven community genomics of a hypersaline microbial ecosystem.</title>
        <authorList>
            <person name="Podell S."/>
            <person name="Ugalde J.A."/>
            <person name="Narasingarao P."/>
            <person name="Banfield J.F."/>
            <person name="Heidelberg K.B."/>
            <person name="Allen E.E."/>
        </authorList>
    </citation>
    <scope>NUCLEOTIDE SEQUENCE [LARGE SCALE GENOMIC DNA]</scope>
    <source>
        <strain evidence="9">J07HQW1</strain>
    </source>
</reference>
<dbReference type="SUPFAM" id="SSF55021">
    <property type="entry name" value="ACT-like"/>
    <property type="match status" value="2"/>
</dbReference>
<dbReference type="Pfam" id="PF22629">
    <property type="entry name" value="ACT_AHAS_ss"/>
    <property type="match status" value="1"/>
</dbReference>
<dbReference type="InterPro" id="IPR004789">
    <property type="entry name" value="Acetalactate_synth_ssu"/>
</dbReference>
<dbReference type="GO" id="GO:0005829">
    <property type="term" value="C:cytosol"/>
    <property type="evidence" value="ECO:0007669"/>
    <property type="project" value="TreeGrafter"/>
</dbReference>
<name>U1PG55_9EURY</name>
<dbReference type="Gene3D" id="3.30.70.1150">
    <property type="entry name" value="ACT-like. Chain A, domain 2"/>
    <property type="match status" value="1"/>
</dbReference>
<evidence type="ECO:0000256" key="3">
    <source>
        <dbReference type="ARBA" id="ARBA00006341"/>
    </source>
</evidence>
<gene>
    <name evidence="8" type="ORF">J07HQW1_02657</name>
</gene>
<dbReference type="EMBL" id="KE356560">
    <property type="protein sequence ID" value="ERG92612.1"/>
    <property type="molecule type" value="Genomic_DNA"/>
</dbReference>
<evidence type="ECO:0000313" key="8">
    <source>
        <dbReference type="EMBL" id="ERG92612.1"/>
    </source>
</evidence>
<keyword evidence="4" id="KW-0028">Amino-acid biosynthesis</keyword>
<feature type="compositionally biased region" description="Acidic residues" evidence="6">
    <location>
        <begin position="1"/>
        <end position="29"/>
    </location>
</feature>